<evidence type="ECO:0000313" key="1">
    <source>
        <dbReference type="EMBL" id="CAG8734840.1"/>
    </source>
</evidence>
<organism evidence="1 2">
    <name type="scientific">Gigaspora margarita</name>
    <dbReference type="NCBI Taxonomy" id="4874"/>
    <lineage>
        <taxon>Eukaryota</taxon>
        <taxon>Fungi</taxon>
        <taxon>Fungi incertae sedis</taxon>
        <taxon>Mucoromycota</taxon>
        <taxon>Glomeromycotina</taxon>
        <taxon>Glomeromycetes</taxon>
        <taxon>Diversisporales</taxon>
        <taxon>Gigasporaceae</taxon>
        <taxon>Gigaspora</taxon>
    </lineage>
</organism>
<accession>A0ABN7V7A9</accession>
<comment type="caution">
    <text evidence="1">The sequence shown here is derived from an EMBL/GenBank/DDBJ whole genome shotgun (WGS) entry which is preliminary data.</text>
</comment>
<dbReference type="Proteomes" id="UP000789901">
    <property type="component" value="Unassembled WGS sequence"/>
</dbReference>
<name>A0ABN7V7A9_GIGMA</name>
<gene>
    <name evidence="1" type="ORF">GMARGA_LOCUS14749</name>
</gene>
<sequence>SATKLIAEYDNIRLLFGEVNEKVIVIAFGIEEIINYLGIQVVEIDIDV</sequence>
<keyword evidence="2" id="KW-1185">Reference proteome</keyword>
<feature type="non-terminal residue" evidence="1">
    <location>
        <position position="1"/>
    </location>
</feature>
<dbReference type="EMBL" id="CAJVQB010009897">
    <property type="protein sequence ID" value="CAG8734840.1"/>
    <property type="molecule type" value="Genomic_DNA"/>
</dbReference>
<proteinExistence type="predicted"/>
<protein>
    <submittedName>
        <fullName evidence="1">13343_t:CDS:1</fullName>
    </submittedName>
</protein>
<evidence type="ECO:0000313" key="2">
    <source>
        <dbReference type="Proteomes" id="UP000789901"/>
    </source>
</evidence>
<reference evidence="1 2" key="1">
    <citation type="submission" date="2021-06" db="EMBL/GenBank/DDBJ databases">
        <authorList>
            <person name="Kallberg Y."/>
            <person name="Tangrot J."/>
            <person name="Rosling A."/>
        </authorList>
    </citation>
    <scope>NUCLEOTIDE SEQUENCE [LARGE SCALE GENOMIC DNA]</scope>
    <source>
        <strain evidence="1 2">120-4 pot B 10/14</strain>
    </source>
</reference>